<feature type="domain" description="FecR protein" evidence="1">
    <location>
        <begin position="113"/>
        <end position="205"/>
    </location>
</feature>
<dbReference type="AlphaFoldDB" id="B0KMC8"/>
<evidence type="ECO:0000313" key="4">
    <source>
        <dbReference type="Proteomes" id="UP000002157"/>
    </source>
</evidence>
<gene>
    <name evidence="3" type="ordered locus">PputGB1_0694</name>
</gene>
<evidence type="ECO:0000313" key="3">
    <source>
        <dbReference type="EMBL" id="ABY96604.1"/>
    </source>
</evidence>
<evidence type="ECO:0000259" key="1">
    <source>
        <dbReference type="Pfam" id="PF04773"/>
    </source>
</evidence>
<protein>
    <submittedName>
        <fullName evidence="3">Anti-FecI sigma factor, FecR</fullName>
    </submittedName>
</protein>
<dbReference type="Gene3D" id="2.60.120.1440">
    <property type="match status" value="1"/>
</dbReference>
<dbReference type="PIRSF" id="PIRSF018266">
    <property type="entry name" value="FecR"/>
    <property type="match status" value="1"/>
</dbReference>
<dbReference type="GO" id="GO:0016989">
    <property type="term" value="F:sigma factor antagonist activity"/>
    <property type="evidence" value="ECO:0007669"/>
    <property type="project" value="TreeGrafter"/>
</dbReference>
<organism evidence="3 4">
    <name type="scientific">Pseudomonas putida (strain GB-1)</name>
    <dbReference type="NCBI Taxonomy" id="76869"/>
    <lineage>
        <taxon>Bacteria</taxon>
        <taxon>Pseudomonadati</taxon>
        <taxon>Pseudomonadota</taxon>
        <taxon>Gammaproteobacteria</taxon>
        <taxon>Pseudomonadales</taxon>
        <taxon>Pseudomonadaceae</taxon>
        <taxon>Pseudomonas</taxon>
    </lineage>
</organism>
<dbReference type="Pfam" id="PF04773">
    <property type="entry name" value="FecR"/>
    <property type="match status" value="1"/>
</dbReference>
<feature type="domain" description="FecR N-terminal" evidence="2">
    <location>
        <begin position="15"/>
        <end position="57"/>
    </location>
</feature>
<accession>B0KMC8</accession>
<dbReference type="Proteomes" id="UP000002157">
    <property type="component" value="Chromosome"/>
</dbReference>
<dbReference type="eggNOG" id="COG3712">
    <property type="taxonomic scope" value="Bacteria"/>
</dbReference>
<dbReference type="EMBL" id="CP000926">
    <property type="protein sequence ID" value="ABY96604.1"/>
    <property type="molecule type" value="Genomic_DNA"/>
</dbReference>
<dbReference type="PANTHER" id="PTHR30273:SF2">
    <property type="entry name" value="PROTEIN FECR"/>
    <property type="match status" value="1"/>
</dbReference>
<dbReference type="Pfam" id="PF16220">
    <property type="entry name" value="DUF4880"/>
    <property type="match status" value="1"/>
</dbReference>
<reference evidence="3 4" key="1">
    <citation type="submission" date="2008-01" db="EMBL/GenBank/DDBJ databases">
        <title>Complete sequence of Pseudomonas putida GB-1.</title>
        <authorList>
            <consortium name="US DOE Joint Genome Institute"/>
            <person name="Copeland A."/>
            <person name="Lucas S."/>
            <person name="Lapidus A."/>
            <person name="Barry K."/>
            <person name="Glavina del Rio T."/>
            <person name="Dalin E."/>
            <person name="Tice H."/>
            <person name="Pitluck S."/>
            <person name="Bruce D."/>
            <person name="Goodwin L."/>
            <person name="Chertkov O."/>
            <person name="Brettin T."/>
            <person name="Detter J.C."/>
            <person name="Han C."/>
            <person name="Kuske C.R."/>
            <person name="Schmutz J."/>
            <person name="Larimer F."/>
            <person name="Land M."/>
            <person name="Hauser L."/>
            <person name="Kyrpides N."/>
            <person name="Kim E."/>
            <person name="McCarthy J.K."/>
            <person name="Richardson P."/>
        </authorList>
    </citation>
    <scope>NUCLEOTIDE SEQUENCE [LARGE SCALE GENOMIC DNA]</scope>
    <source>
        <strain evidence="3 4">GB-1</strain>
    </source>
</reference>
<dbReference type="InterPro" id="IPR006860">
    <property type="entry name" value="FecR"/>
</dbReference>
<dbReference type="HOGENOM" id="CLU_050192_0_0_6"/>
<dbReference type="PANTHER" id="PTHR30273">
    <property type="entry name" value="PERIPLASMIC SIGNAL SENSOR AND SIGMA FACTOR ACTIVATOR FECR-RELATED"/>
    <property type="match status" value="1"/>
</dbReference>
<dbReference type="KEGG" id="ppg:PputGB1_0694"/>
<evidence type="ECO:0000259" key="2">
    <source>
        <dbReference type="Pfam" id="PF16220"/>
    </source>
</evidence>
<dbReference type="RefSeq" id="WP_012270409.1">
    <property type="nucleotide sequence ID" value="NC_010322.1"/>
</dbReference>
<dbReference type="InterPro" id="IPR012373">
    <property type="entry name" value="Ferrdict_sens_TM"/>
</dbReference>
<sequence>MKTSNETPIAAAIVEQASHWLMLQWSGELDKAQQRRFAEWRNADPEHARAWQRLEHLQHTLSGVSADTALAVLREQPDARRRQTLKLLSALLLAGGSGYIVQSQLPWREAMADLRSGTGERLQRTLADGSRLGLNSGSAVDIQFSASERRIRLLAGELLLDSGHDPAQRPLIVDTIAGDVLALGTRFSVYQHDDKCQVDLFEGELELRPRQARAIRLQAGQGCWFSTTQIGDIAPANLNAIAWHDGRLIAERMPLGQFTAELARHRAGMLRCDPAVAALPLTGVFPLADTDRVLTALEQSLPVKVHRLTRYWTTISPA</sequence>
<proteinExistence type="predicted"/>
<dbReference type="InterPro" id="IPR032623">
    <property type="entry name" value="FecR_N"/>
</dbReference>
<name>B0KMC8_PSEPG</name>